<proteinExistence type="predicted"/>
<dbReference type="SUPFAM" id="SSF48008">
    <property type="entry name" value="GntR ligand-binding domain-like"/>
    <property type="match status" value="2"/>
</dbReference>
<evidence type="ECO:0000256" key="3">
    <source>
        <dbReference type="ARBA" id="ARBA00023163"/>
    </source>
</evidence>
<dbReference type="CDD" id="cd07377">
    <property type="entry name" value="WHTH_GntR"/>
    <property type="match status" value="1"/>
</dbReference>
<dbReference type="InterPro" id="IPR036390">
    <property type="entry name" value="WH_DNA-bd_sf"/>
</dbReference>
<keyword evidence="7" id="KW-1185">Reference proteome</keyword>
<dbReference type="AlphaFoldDB" id="A0A7U3VM25"/>
<dbReference type="SMART" id="SM00895">
    <property type="entry name" value="FCD"/>
    <property type="match status" value="1"/>
</dbReference>
<dbReference type="Gene3D" id="1.10.10.10">
    <property type="entry name" value="Winged helix-like DNA-binding domain superfamily/Winged helix DNA-binding domain"/>
    <property type="match status" value="1"/>
</dbReference>
<dbReference type="EMBL" id="AP018365">
    <property type="protein sequence ID" value="BBA96139.1"/>
    <property type="molecule type" value="Genomic_DNA"/>
</dbReference>
<keyword evidence="2" id="KW-0238">DNA-binding</keyword>
<dbReference type="InterPro" id="IPR011711">
    <property type="entry name" value="GntR_C"/>
</dbReference>
<dbReference type="SUPFAM" id="SSF46785">
    <property type="entry name" value="Winged helix' DNA-binding domain"/>
    <property type="match status" value="1"/>
</dbReference>
<reference evidence="6 7" key="2">
    <citation type="journal article" date="2011" name="J. Antibiot.">
        <title>Furaquinocins I and J: novel polyketide isoprenoid hybrid compounds from Streptomyces reveromyceticus SN-593.</title>
        <authorList>
            <person name="Panthee S."/>
            <person name="Takahashi S."/>
            <person name="Takagi H."/>
            <person name="Nogawa T."/>
            <person name="Oowada E."/>
            <person name="Uramoto M."/>
            <person name="Osada H."/>
        </authorList>
    </citation>
    <scope>NUCLEOTIDE SEQUENCE [LARGE SCALE GENOMIC DNA]</scope>
    <source>
        <strain evidence="6 7">SN-593</strain>
    </source>
</reference>
<dbReference type="InterPro" id="IPR008920">
    <property type="entry name" value="TF_FadR/GntR_C"/>
</dbReference>
<evidence type="ECO:0000313" key="6">
    <source>
        <dbReference type="EMBL" id="BBA96139.1"/>
    </source>
</evidence>
<dbReference type="InterPro" id="IPR036388">
    <property type="entry name" value="WH-like_DNA-bd_sf"/>
</dbReference>
<reference evidence="6 7" key="1">
    <citation type="journal article" date="2010" name="J. Bacteriol.">
        <title>Biochemical characterization of a novel indole prenyltransferase from Streptomyces sp. SN-593.</title>
        <authorList>
            <person name="Takahashi S."/>
            <person name="Takagi H."/>
            <person name="Toyoda A."/>
            <person name="Uramoto M."/>
            <person name="Nogawa T."/>
            <person name="Ueki M."/>
            <person name="Sakaki Y."/>
            <person name="Osada H."/>
        </authorList>
    </citation>
    <scope>NUCLEOTIDE SEQUENCE [LARGE SCALE GENOMIC DNA]</scope>
    <source>
        <strain evidence="6 7">SN-593</strain>
    </source>
</reference>
<dbReference type="Pfam" id="PF00392">
    <property type="entry name" value="GntR"/>
    <property type="match status" value="1"/>
</dbReference>
<keyword evidence="3" id="KW-0804">Transcription</keyword>
<sequence>MTLGSLRPSPLVEQAAERLREQITGGQWPVGTKLPGETTLATLLGVGRSTVREALRALAGAGMVRTRQGAGVFVIADRPVQDWPARLRRAALADVYEVRVLMEVQAARLAAARRTPEDVAALRAALAARTVAATAAGLRGARPAGEVPGPAAAGGSAPPAAGGLQAPTPSGRSAPSSASDVPGPAAADVPAPSAAGLPGPAAAGLPGPAGGLPAPAPGGAAGRSAAEGGAAPTAVVRSRAGEDAGVLGPRDVSGLRAERAHGGTASAAARAAFVDADIALHTAVVAAAYNPVLTDLFAEFTPVLRENVLALLDLMDVRTHDEEHGEAAHAALVEAIAEGDADLAARVLRDELATTQAHLADRHAPVGDEPS</sequence>
<gene>
    <name evidence="6" type="ORF">RVR_1305</name>
</gene>
<evidence type="ECO:0000259" key="5">
    <source>
        <dbReference type="PROSITE" id="PS50949"/>
    </source>
</evidence>
<dbReference type="InterPro" id="IPR000524">
    <property type="entry name" value="Tscrpt_reg_HTH_GntR"/>
</dbReference>
<reference evidence="6 7" key="4">
    <citation type="journal article" date="2020" name="Sci. Rep.">
        <title>beta-carboline chemical signals induce reveromycin production through a LuxR family regulator in Streptomyces sp. SN-593.</title>
        <authorList>
            <person name="Panthee S."/>
            <person name="Kito N."/>
            <person name="Hayashi T."/>
            <person name="Shimizu T."/>
            <person name="Ishikawa J."/>
            <person name="Hamamoto H."/>
            <person name="Osada H."/>
            <person name="Takahashi S."/>
        </authorList>
    </citation>
    <scope>NUCLEOTIDE SEQUENCE [LARGE SCALE GENOMIC DNA]</scope>
    <source>
        <strain evidence="6 7">SN-593</strain>
    </source>
</reference>
<evidence type="ECO:0000256" key="4">
    <source>
        <dbReference type="SAM" id="MobiDB-lite"/>
    </source>
</evidence>
<dbReference type="Proteomes" id="UP000595703">
    <property type="component" value="Chromosome"/>
</dbReference>
<dbReference type="PANTHER" id="PTHR43537">
    <property type="entry name" value="TRANSCRIPTIONAL REGULATOR, GNTR FAMILY"/>
    <property type="match status" value="1"/>
</dbReference>
<dbReference type="GO" id="GO:0003677">
    <property type="term" value="F:DNA binding"/>
    <property type="evidence" value="ECO:0007669"/>
    <property type="project" value="UniProtKB-KW"/>
</dbReference>
<evidence type="ECO:0000313" key="7">
    <source>
        <dbReference type="Proteomes" id="UP000595703"/>
    </source>
</evidence>
<dbReference type="Pfam" id="PF07729">
    <property type="entry name" value="FCD"/>
    <property type="match status" value="2"/>
</dbReference>
<evidence type="ECO:0000256" key="1">
    <source>
        <dbReference type="ARBA" id="ARBA00023015"/>
    </source>
</evidence>
<name>A0A7U3VM25_9ACTN</name>
<evidence type="ECO:0000256" key="2">
    <source>
        <dbReference type="ARBA" id="ARBA00023125"/>
    </source>
</evidence>
<dbReference type="PROSITE" id="PS50949">
    <property type="entry name" value="HTH_GNTR"/>
    <property type="match status" value="1"/>
</dbReference>
<keyword evidence="1" id="KW-0805">Transcription regulation</keyword>
<organism evidence="6 7">
    <name type="scientific">Actinacidiphila reveromycinica</name>
    <dbReference type="NCBI Taxonomy" id="659352"/>
    <lineage>
        <taxon>Bacteria</taxon>
        <taxon>Bacillati</taxon>
        <taxon>Actinomycetota</taxon>
        <taxon>Actinomycetes</taxon>
        <taxon>Kitasatosporales</taxon>
        <taxon>Streptomycetaceae</taxon>
        <taxon>Actinacidiphila</taxon>
    </lineage>
</organism>
<feature type="region of interest" description="Disordered" evidence="4">
    <location>
        <begin position="141"/>
        <end position="249"/>
    </location>
</feature>
<dbReference type="KEGG" id="arev:RVR_1305"/>
<feature type="domain" description="HTH gntR-type" evidence="5">
    <location>
        <begin position="9"/>
        <end position="77"/>
    </location>
</feature>
<dbReference type="PRINTS" id="PR00035">
    <property type="entry name" value="HTHGNTR"/>
</dbReference>
<dbReference type="PANTHER" id="PTHR43537:SF47">
    <property type="entry name" value="REGULATORY PROTEIN GNTR HTH"/>
    <property type="match status" value="1"/>
</dbReference>
<dbReference type="SMART" id="SM00345">
    <property type="entry name" value="HTH_GNTR"/>
    <property type="match status" value="1"/>
</dbReference>
<accession>A0A7U3VM25</accession>
<dbReference type="Gene3D" id="1.20.120.530">
    <property type="entry name" value="GntR ligand-binding domain-like"/>
    <property type="match status" value="2"/>
</dbReference>
<dbReference type="GO" id="GO:0003700">
    <property type="term" value="F:DNA-binding transcription factor activity"/>
    <property type="evidence" value="ECO:0007669"/>
    <property type="project" value="InterPro"/>
</dbReference>
<protein>
    <submittedName>
        <fullName evidence="6">Putative transcriptional regulator</fullName>
    </submittedName>
</protein>
<feature type="compositionally biased region" description="Low complexity" evidence="4">
    <location>
        <begin position="141"/>
        <end position="206"/>
    </location>
</feature>
<feature type="compositionally biased region" description="Low complexity" evidence="4">
    <location>
        <begin position="222"/>
        <end position="232"/>
    </location>
</feature>
<reference evidence="6 7" key="3">
    <citation type="journal article" date="2011" name="Nat. Chem. Biol.">
        <title>Reveromycin A biosynthesis uses RevG and RevJ for stereospecific spiroacetal formation.</title>
        <authorList>
            <person name="Takahashi S."/>
            <person name="Toyoda A."/>
            <person name="Sekiyama Y."/>
            <person name="Takagi H."/>
            <person name="Nogawa T."/>
            <person name="Uramoto M."/>
            <person name="Suzuki R."/>
            <person name="Koshino H."/>
            <person name="Kumano T."/>
            <person name="Panthee S."/>
            <person name="Dairi T."/>
            <person name="Ishikawa J."/>
            <person name="Ikeda H."/>
            <person name="Sakaki Y."/>
            <person name="Osada H."/>
        </authorList>
    </citation>
    <scope>NUCLEOTIDE SEQUENCE [LARGE SCALE GENOMIC DNA]</scope>
    <source>
        <strain evidence="6 7">SN-593</strain>
    </source>
</reference>